<dbReference type="Gene3D" id="3.20.20.370">
    <property type="entry name" value="Glycoside hydrolase/deacetylase"/>
    <property type="match status" value="1"/>
</dbReference>
<dbReference type="RefSeq" id="WP_275647961.1">
    <property type="nucleotide sequence ID" value="NZ_JARFVA010000001.1"/>
</dbReference>
<dbReference type="NCBIfam" id="NF003814">
    <property type="entry name" value="PRK05406.1-3"/>
    <property type="match status" value="1"/>
</dbReference>
<dbReference type="Proteomes" id="UP001217083">
    <property type="component" value="Unassembled WGS sequence"/>
</dbReference>
<dbReference type="InterPro" id="IPR005501">
    <property type="entry name" value="LamB/YcsF/PxpA-like"/>
</dbReference>
<dbReference type="NCBIfam" id="NF003816">
    <property type="entry name" value="PRK05406.1-5"/>
    <property type="match status" value="1"/>
</dbReference>
<gene>
    <name evidence="1" type="primary">pxpA</name>
    <name evidence="1" type="ORF">PY091_01370</name>
</gene>
<keyword evidence="2" id="KW-1185">Reference proteome</keyword>
<dbReference type="CDD" id="cd10801">
    <property type="entry name" value="LamB_YcsF_like_1"/>
    <property type="match status" value="1"/>
</dbReference>
<comment type="caution">
    <text evidence="1">The sequence shown here is derived from an EMBL/GenBank/DDBJ whole genome shotgun (WGS) entry which is preliminary data.</text>
</comment>
<dbReference type="Pfam" id="PF03746">
    <property type="entry name" value="LamB_YcsF"/>
    <property type="match status" value="1"/>
</dbReference>
<dbReference type="PANTHER" id="PTHR30292">
    <property type="entry name" value="UNCHARACTERIZED PROTEIN YBGL-RELATED"/>
    <property type="match status" value="1"/>
</dbReference>
<dbReference type="InterPro" id="IPR011330">
    <property type="entry name" value="Glyco_hydro/deAcase_b/a-brl"/>
</dbReference>
<proteinExistence type="predicted"/>
<organism evidence="1 2">
    <name type="scientific">Flagellimonas okinawensis</name>
    <dbReference type="NCBI Taxonomy" id="3031324"/>
    <lineage>
        <taxon>Bacteria</taxon>
        <taxon>Pseudomonadati</taxon>
        <taxon>Bacteroidota</taxon>
        <taxon>Flavobacteriia</taxon>
        <taxon>Flavobacteriales</taxon>
        <taxon>Flavobacteriaceae</taxon>
        <taxon>Flagellimonas</taxon>
    </lineage>
</organism>
<dbReference type="EC" id="3.5.2.9" evidence="1"/>
<evidence type="ECO:0000313" key="1">
    <source>
        <dbReference type="EMBL" id="MDF0705845.1"/>
    </source>
</evidence>
<dbReference type="EMBL" id="JARFVA010000001">
    <property type="protein sequence ID" value="MDF0705845.1"/>
    <property type="molecule type" value="Genomic_DNA"/>
</dbReference>
<dbReference type="GO" id="GO:0017168">
    <property type="term" value="F:5-oxoprolinase (ATP-hydrolyzing) activity"/>
    <property type="evidence" value="ECO:0007669"/>
    <property type="project" value="UniProtKB-EC"/>
</dbReference>
<evidence type="ECO:0000313" key="2">
    <source>
        <dbReference type="Proteomes" id="UP001217083"/>
    </source>
</evidence>
<keyword evidence="1" id="KW-0378">Hydrolase</keyword>
<name>A0ABT5XJ41_9FLAO</name>
<accession>A0ABT5XJ41</accession>
<dbReference type="SUPFAM" id="SSF88713">
    <property type="entry name" value="Glycoside hydrolase/deacetylase"/>
    <property type="match status" value="1"/>
</dbReference>
<protein>
    <submittedName>
        <fullName evidence="1">5-oxoprolinase subunit PxpA</fullName>
        <ecNumber evidence="1">3.5.2.9</ecNumber>
    </submittedName>
</protein>
<dbReference type="PANTHER" id="PTHR30292:SF0">
    <property type="entry name" value="5-OXOPROLINASE SUBUNIT A"/>
    <property type="match status" value="1"/>
</dbReference>
<sequence length="247" mass="27571">MEEFSIDINCDVGEGVGNEGEIFPYISSCNIACGGHAGDLETMLRVVSLAKQHNIKVGSHPSFPDKANFGREVMLISDHDLIKSIRKQLFDFDEVLKQVGLPLHHIKAHGALYNQTAKDEGLAKLYLDAIQEYKEKAIVYVPFHSVITRIAVERGFKIWFEAFADRNYNPDLSLVSRKEQNALIEEPEAVLKHVLPIIKKDEVLAVNGDSFKIKADTLCIHGDTVSALKILMYLSTALPQNQVQLAK</sequence>
<reference evidence="1 2" key="1">
    <citation type="submission" date="2023-03" db="EMBL/GenBank/DDBJ databases">
        <title>Muricauda XX sp. nov. and Muricauda XXX sp. nov., two novel species isolated from Okinawa Trough.</title>
        <authorList>
            <person name="Cao W."/>
            <person name="Deng X."/>
        </authorList>
    </citation>
    <scope>NUCLEOTIDE SEQUENCE [LARGE SCALE GENOMIC DNA]</scope>
    <source>
        <strain evidence="1 2">81s02</strain>
    </source>
</reference>